<dbReference type="InterPro" id="IPR011008">
    <property type="entry name" value="Dimeric_a/b-barrel"/>
</dbReference>
<keyword evidence="2" id="KW-0560">Oxidoreductase</keyword>
<feature type="domain" description="ABM" evidence="1">
    <location>
        <begin position="2"/>
        <end position="93"/>
    </location>
</feature>
<dbReference type="Proteomes" id="UP001428817">
    <property type="component" value="Unassembled WGS sequence"/>
</dbReference>
<evidence type="ECO:0000313" key="2">
    <source>
        <dbReference type="EMBL" id="GAA5152130.1"/>
    </source>
</evidence>
<proteinExistence type="predicted"/>
<dbReference type="PANTHER" id="PTHR33336:SF3">
    <property type="entry name" value="ABM DOMAIN-CONTAINING PROTEIN"/>
    <property type="match status" value="1"/>
</dbReference>
<reference evidence="3" key="1">
    <citation type="journal article" date="2019" name="Int. J. Syst. Evol. Microbiol.">
        <title>The Global Catalogue of Microorganisms (GCM) 10K type strain sequencing project: providing services to taxonomists for standard genome sequencing and annotation.</title>
        <authorList>
            <consortium name="The Broad Institute Genomics Platform"/>
            <consortium name="The Broad Institute Genome Sequencing Center for Infectious Disease"/>
            <person name="Wu L."/>
            <person name="Ma J."/>
        </authorList>
    </citation>
    <scope>NUCLEOTIDE SEQUENCE [LARGE SCALE GENOMIC DNA]</scope>
    <source>
        <strain evidence="3">JCM 18303</strain>
    </source>
</reference>
<evidence type="ECO:0000313" key="3">
    <source>
        <dbReference type="Proteomes" id="UP001428817"/>
    </source>
</evidence>
<dbReference type="SUPFAM" id="SSF54909">
    <property type="entry name" value="Dimeric alpha+beta barrel"/>
    <property type="match status" value="1"/>
</dbReference>
<sequence>MIFIVVKFTLKPEYSENWLERVNDFTTATRAEPGNIFFEWSKSVEESHQFVLCEAFRDGEAGSAHVNSDHFRAAMSWFPDAVIRNPQIVNVEVPGEDWMEMAEVQPR</sequence>
<evidence type="ECO:0000259" key="1">
    <source>
        <dbReference type="PROSITE" id="PS51725"/>
    </source>
</evidence>
<dbReference type="InterPro" id="IPR007138">
    <property type="entry name" value="ABM_dom"/>
</dbReference>
<accession>A0ABP9PTX0</accession>
<comment type="caution">
    <text evidence="2">The sequence shown here is derived from an EMBL/GenBank/DDBJ whole genome shotgun (WGS) entry which is preliminary data.</text>
</comment>
<dbReference type="PANTHER" id="PTHR33336">
    <property type="entry name" value="QUINOL MONOOXYGENASE YGIN-RELATED"/>
    <property type="match status" value="1"/>
</dbReference>
<dbReference type="PROSITE" id="PS51725">
    <property type="entry name" value="ABM"/>
    <property type="match status" value="1"/>
</dbReference>
<gene>
    <name evidence="2" type="ORF">GCM10023321_20320</name>
</gene>
<organism evidence="2 3">
    <name type="scientific">Pseudonocardia eucalypti</name>
    <dbReference type="NCBI Taxonomy" id="648755"/>
    <lineage>
        <taxon>Bacteria</taxon>
        <taxon>Bacillati</taxon>
        <taxon>Actinomycetota</taxon>
        <taxon>Actinomycetes</taxon>
        <taxon>Pseudonocardiales</taxon>
        <taxon>Pseudonocardiaceae</taxon>
        <taxon>Pseudonocardia</taxon>
    </lineage>
</organism>
<dbReference type="Pfam" id="PF03992">
    <property type="entry name" value="ABM"/>
    <property type="match status" value="1"/>
</dbReference>
<name>A0ABP9PTX0_9PSEU</name>
<dbReference type="EMBL" id="BAABJP010000007">
    <property type="protein sequence ID" value="GAA5152130.1"/>
    <property type="molecule type" value="Genomic_DNA"/>
</dbReference>
<dbReference type="InterPro" id="IPR050744">
    <property type="entry name" value="AI-2_Isomerase_LsrG"/>
</dbReference>
<dbReference type="Gene3D" id="3.30.70.100">
    <property type="match status" value="1"/>
</dbReference>
<keyword evidence="2" id="KW-0503">Monooxygenase</keyword>
<dbReference type="GO" id="GO:0004497">
    <property type="term" value="F:monooxygenase activity"/>
    <property type="evidence" value="ECO:0007669"/>
    <property type="project" value="UniProtKB-KW"/>
</dbReference>
<keyword evidence="3" id="KW-1185">Reference proteome</keyword>
<protein>
    <submittedName>
        <fullName evidence="2">Quinol monooxygenase</fullName>
    </submittedName>
</protein>